<name>A0A7J7KQJ4_BUGNE</name>
<organism evidence="8 9">
    <name type="scientific">Bugula neritina</name>
    <name type="common">Brown bryozoan</name>
    <name type="synonym">Sertularia neritina</name>
    <dbReference type="NCBI Taxonomy" id="10212"/>
    <lineage>
        <taxon>Eukaryota</taxon>
        <taxon>Metazoa</taxon>
        <taxon>Spiralia</taxon>
        <taxon>Lophotrochozoa</taxon>
        <taxon>Bryozoa</taxon>
        <taxon>Gymnolaemata</taxon>
        <taxon>Cheilostomatida</taxon>
        <taxon>Flustrina</taxon>
        <taxon>Buguloidea</taxon>
        <taxon>Bugulidae</taxon>
        <taxon>Bugula</taxon>
    </lineage>
</organism>
<dbReference type="AlphaFoldDB" id="A0A7J7KQJ4"/>
<dbReference type="InterPro" id="IPR004853">
    <property type="entry name" value="Sugar_P_trans_dom"/>
</dbReference>
<feature type="transmembrane region" description="Helical" evidence="6">
    <location>
        <begin position="195"/>
        <end position="216"/>
    </location>
</feature>
<evidence type="ECO:0000256" key="1">
    <source>
        <dbReference type="ARBA" id="ARBA00004141"/>
    </source>
</evidence>
<evidence type="ECO:0000313" key="9">
    <source>
        <dbReference type="Proteomes" id="UP000593567"/>
    </source>
</evidence>
<dbReference type="Pfam" id="PF03151">
    <property type="entry name" value="TPT"/>
    <property type="match status" value="1"/>
</dbReference>
<dbReference type="GO" id="GO:0016020">
    <property type="term" value="C:membrane"/>
    <property type="evidence" value="ECO:0007669"/>
    <property type="project" value="UniProtKB-SubCell"/>
</dbReference>
<comment type="subcellular location">
    <subcellularLocation>
        <location evidence="1">Membrane</location>
        <topology evidence="1">Multi-pass membrane protein</topology>
    </subcellularLocation>
</comment>
<evidence type="ECO:0000256" key="6">
    <source>
        <dbReference type="SAM" id="Phobius"/>
    </source>
</evidence>
<comment type="caution">
    <text evidence="8">The sequence shown here is derived from an EMBL/GenBank/DDBJ whole genome shotgun (WGS) entry which is preliminary data.</text>
</comment>
<feature type="domain" description="Sugar phosphate transporter" evidence="7">
    <location>
        <begin position="28"/>
        <end position="262"/>
    </location>
</feature>
<dbReference type="Proteomes" id="UP000593567">
    <property type="component" value="Unassembled WGS sequence"/>
</dbReference>
<feature type="transmembrane region" description="Helical" evidence="6">
    <location>
        <begin position="228"/>
        <end position="250"/>
    </location>
</feature>
<feature type="transmembrane region" description="Helical" evidence="6">
    <location>
        <begin position="164"/>
        <end position="183"/>
    </location>
</feature>
<dbReference type="InterPro" id="IPR050186">
    <property type="entry name" value="TPT_transporter"/>
</dbReference>
<feature type="compositionally biased region" description="Basic and acidic residues" evidence="5">
    <location>
        <begin position="331"/>
        <end position="340"/>
    </location>
</feature>
<dbReference type="EMBL" id="VXIV02000139">
    <property type="protein sequence ID" value="KAF6040459.1"/>
    <property type="molecule type" value="Genomic_DNA"/>
</dbReference>
<feature type="transmembrane region" description="Helical" evidence="6">
    <location>
        <begin position="90"/>
        <end position="114"/>
    </location>
</feature>
<proteinExistence type="predicted"/>
<keyword evidence="9" id="KW-1185">Reference proteome</keyword>
<reference evidence="8" key="1">
    <citation type="submission" date="2020-06" db="EMBL/GenBank/DDBJ databases">
        <title>Draft genome of Bugula neritina, a colonial animal packing powerful symbionts and potential medicines.</title>
        <authorList>
            <person name="Rayko M."/>
        </authorList>
    </citation>
    <scope>NUCLEOTIDE SEQUENCE [LARGE SCALE GENOMIC DNA]</scope>
    <source>
        <strain evidence="8">Kwan_BN1</strain>
    </source>
</reference>
<keyword evidence="2 6" id="KW-0812">Transmembrane</keyword>
<dbReference type="OrthoDB" id="417037at2759"/>
<dbReference type="PANTHER" id="PTHR11132">
    <property type="entry name" value="SOLUTE CARRIER FAMILY 35"/>
    <property type="match status" value="1"/>
</dbReference>
<evidence type="ECO:0000313" key="8">
    <source>
        <dbReference type="EMBL" id="KAF6040459.1"/>
    </source>
</evidence>
<evidence type="ECO:0000259" key="7">
    <source>
        <dbReference type="Pfam" id="PF03151"/>
    </source>
</evidence>
<keyword evidence="4 6" id="KW-0472">Membrane</keyword>
<feature type="region of interest" description="Disordered" evidence="5">
    <location>
        <begin position="295"/>
        <end position="340"/>
    </location>
</feature>
<feature type="transmembrane region" description="Helical" evidence="6">
    <location>
        <begin position="134"/>
        <end position="152"/>
    </location>
</feature>
<feature type="transmembrane region" description="Helical" evidence="6">
    <location>
        <begin position="12"/>
        <end position="35"/>
    </location>
</feature>
<keyword evidence="3 6" id="KW-1133">Transmembrane helix</keyword>
<protein>
    <submittedName>
        <fullName evidence="8">SLC35D3</fullName>
    </submittedName>
</protein>
<sequence length="340" mass="37403">MCASISSYTNTVTLMAASVGSAFLYGITSTSMAFLNKIVIDVYKFNYPLTIMTIQMAVTFIALRTLDYFNYIKLSPTSKKSLQAFLGPCFFYSLNGVLSLAALGQMNLTMYSVVKRNGPLMTMLLASLILKKGFPGRYVILGVLMMSVGCIIAANGDITFDLEAYIFGFGSVISQSTYLILLQKLTDTFSTSDTLYMNSILSFPVLFLIAGLSGEYRNVLQYNRYSEISFLIASSSLFLMGSFLNFTLFLCNSNNSALTTSVFNPALIAGVTINLSGGLVYTHAKYLESKKKKDLNTNQNNIDPENGKFHLNGGEKLQGETKSIYLPEPTAESKLEERLP</sequence>
<evidence type="ECO:0000256" key="2">
    <source>
        <dbReference type="ARBA" id="ARBA00022692"/>
    </source>
</evidence>
<feature type="transmembrane region" description="Helical" evidence="6">
    <location>
        <begin position="262"/>
        <end position="282"/>
    </location>
</feature>
<evidence type="ECO:0000256" key="5">
    <source>
        <dbReference type="SAM" id="MobiDB-lite"/>
    </source>
</evidence>
<gene>
    <name evidence="8" type="ORF">EB796_001241</name>
</gene>
<feature type="transmembrane region" description="Helical" evidence="6">
    <location>
        <begin position="47"/>
        <end position="69"/>
    </location>
</feature>
<evidence type="ECO:0000256" key="3">
    <source>
        <dbReference type="ARBA" id="ARBA00022989"/>
    </source>
</evidence>
<evidence type="ECO:0000256" key="4">
    <source>
        <dbReference type="ARBA" id="ARBA00023136"/>
    </source>
</evidence>
<accession>A0A7J7KQJ4</accession>